<accession>A0A919JCE2</accession>
<sequence length="522" mass="55448">MLDNAEVMRLVAAAHEGDPEDVRRTVEARMIGLSGSVEDGPAGLHYVRTVAFRAAGAHREALAACTLMVAAADREQSPGWRANALALRAMLRIVLGDSDLGEHDVDGVLRDLTEAEAAAADSADPMVVSSAHNVIAIGYYTLRLYELADPHYTTAYELMTQLAPAGSALVTFQVNLAELHLAWALELYRVGRLAEAEEHSAVALSHGLLAGQLAPTDSPYWRDVAGLYVGCAQADGDDPAAAAELIRRHAEPLRAGRYLDWWRFSVPFLAVALARSGRRAEAVALVEQVLAELPADIEWYNVAALTHTHAILLSADGPADLRVALRYGDCLAAALWRQRLQTLHAVRTMRSLQQLRVEHELVARSADTDALTGVPNRRAYDRELVRRAGGAAGVEHTAVLVVDLDRFKALNDGQGHAAGDRALTAIAAALAAETRAGDVLARIGGDEFCVLLDAVDDRAAAEVAERMVRRVRALGLTVTASIGVASGPAGALSDTLAGADHAMYAAKAAGGDRIHWAAAAAV</sequence>
<dbReference type="SUPFAM" id="SSF55073">
    <property type="entry name" value="Nucleotide cyclase"/>
    <property type="match status" value="1"/>
</dbReference>
<dbReference type="Gene3D" id="3.30.70.270">
    <property type="match status" value="1"/>
</dbReference>
<dbReference type="Proteomes" id="UP000647172">
    <property type="component" value="Unassembled WGS sequence"/>
</dbReference>
<dbReference type="NCBIfam" id="TIGR00254">
    <property type="entry name" value="GGDEF"/>
    <property type="match status" value="1"/>
</dbReference>
<proteinExistence type="predicted"/>
<dbReference type="AlphaFoldDB" id="A0A919JCE2"/>
<dbReference type="InterPro" id="IPR000160">
    <property type="entry name" value="GGDEF_dom"/>
</dbReference>
<feature type="domain" description="GGDEF" evidence="1">
    <location>
        <begin position="395"/>
        <end position="519"/>
    </location>
</feature>
<name>A0A919JCE2_9ACTN</name>
<dbReference type="PROSITE" id="PS50887">
    <property type="entry name" value="GGDEF"/>
    <property type="match status" value="1"/>
</dbReference>
<protein>
    <recommendedName>
        <fullName evidence="1">GGDEF domain-containing protein</fullName>
    </recommendedName>
</protein>
<organism evidence="2 3">
    <name type="scientific">Actinoplanes nipponensis</name>
    <dbReference type="NCBI Taxonomy" id="135950"/>
    <lineage>
        <taxon>Bacteria</taxon>
        <taxon>Bacillati</taxon>
        <taxon>Actinomycetota</taxon>
        <taxon>Actinomycetes</taxon>
        <taxon>Micromonosporales</taxon>
        <taxon>Micromonosporaceae</taxon>
        <taxon>Actinoplanes</taxon>
    </lineage>
</organism>
<dbReference type="InterPro" id="IPR050469">
    <property type="entry name" value="Diguanylate_Cyclase"/>
</dbReference>
<dbReference type="Pfam" id="PF00990">
    <property type="entry name" value="GGDEF"/>
    <property type="match status" value="1"/>
</dbReference>
<dbReference type="InterPro" id="IPR029787">
    <property type="entry name" value="Nucleotide_cyclase"/>
</dbReference>
<dbReference type="EMBL" id="BOMQ01000008">
    <property type="protein sequence ID" value="GIE47243.1"/>
    <property type="molecule type" value="Genomic_DNA"/>
</dbReference>
<comment type="caution">
    <text evidence="2">The sequence shown here is derived from an EMBL/GenBank/DDBJ whole genome shotgun (WGS) entry which is preliminary data.</text>
</comment>
<dbReference type="InterPro" id="IPR011990">
    <property type="entry name" value="TPR-like_helical_dom_sf"/>
</dbReference>
<dbReference type="CDD" id="cd01949">
    <property type="entry name" value="GGDEF"/>
    <property type="match status" value="1"/>
</dbReference>
<evidence type="ECO:0000313" key="2">
    <source>
        <dbReference type="EMBL" id="GIE47243.1"/>
    </source>
</evidence>
<dbReference type="GO" id="GO:0043709">
    <property type="term" value="P:cell adhesion involved in single-species biofilm formation"/>
    <property type="evidence" value="ECO:0007669"/>
    <property type="project" value="TreeGrafter"/>
</dbReference>
<dbReference type="GO" id="GO:0005886">
    <property type="term" value="C:plasma membrane"/>
    <property type="evidence" value="ECO:0007669"/>
    <property type="project" value="TreeGrafter"/>
</dbReference>
<dbReference type="Gene3D" id="1.25.40.10">
    <property type="entry name" value="Tetratricopeptide repeat domain"/>
    <property type="match status" value="1"/>
</dbReference>
<evidence type="ECO:0000313" key="3">
    <source>
        <dbReference type="Proteomes" id="UP000647172"/>
    </source>
</evidence>
<dbReference type="GO" id="GO:1902201">
    <property type="term" value="P:negative regulation of bacterial-type flagellum-dependent cell motility"/>
    <property type="evidence" value="ECO:0007669"/>
    <property type="project" value="TreeGrafter"/>
</dbReference>
<evidence type="ECO:0000259" key="1">
    <source>
        <dbReference type="PROSITE" id="PS50887"/>
    </source>
</evidence>
<dbReference type="InterPro" id="IPR043128">
    <property type="entry name" value="Rev_trsase/Diguanyl_cyclase"/>
</dbReference>
<keyword evidence="3" id="KW-1185">Reference proteome</keyword>
<reference evidence="2" key="1">
    <citation type="submission" date="2021-01" db="EMBL/GenBank/DDBJ databases">
        <title>Whole genome shotgun sequence of Actinoplanes nipponensis NBRC 14063.</title>
        <authorList>
            <person name="Komaki H."/>
            <person name="Tamura T."/>
        </authorList>
    </citation>
    <scope>NUCLEOTIDE SEQUENCE</scope>
    <source>
        <strain evidence="2">NBRC 14063</strain>
    </source>
</reference>
<dbReference type="PANTHER" id="PTHR45138">
    <property type="entry name" value="REGULATORY COMPONENTS OF SENSORY TRANSDUCTION SYSTEM"/>
    <property type="match status" value="1"/>
</dbReference>
<dbReference type="RefSeq" id="WP_203764802.1">
    <property type="nucleotide sequence ID" value="NZ_BOMQ01000008.1"/>
</dbReference>
<dbReference type="PANTHER" id="PTHR45138:SF9">
    <property type="entry name" value="DIGUANYLATE CYCLASE DGCM-RELATED"/>
    <property type="match status" value="1"/>
</dbReference>
<dbReference type="SMART" id="SM00267">
    <property type="entry name" value="GGDEF"/>
    <property type="match status" value="1"/>
</dbReference>
<gene>
    <name evidence="2" type="ORF">Ani05nite_07770</name>
</gene>
<dbReference type="GO" id="GO:0052621">
    <property type="term" value="F:diguanylate cyclase activity"/>
    <property type="evidence" value="ECO:0007669"/>
    <property type="project" value="TreeGrafter"/>
</dbReference>